<accession>A0A091LZE6</accession>
<organism evidence="1 2">
    <name type="scientific">Cariama cristata</name>
    <name type="common">Red-legged seriema</name>
    <dbReference type="NCBI Taxonomy" id="54380"/>
    <lineage>
        <taxon>Eukaryota</taxon>
        <taxon>Metazoa</taxon>
        <taxon>Chordata</taxon>
        <taxon>Craniata</taxon>
        <taxon>Vertebrata</taxon>
        <taxon>Euteleostomi</taxon>
        <taxon>Archelosauria</taxon>
        <taxon>Archosauria</taxon>
        <taxon>Dinosauria</taxon>
        <taxon>Saurischia</taxon>
        <taxon>Theropoda</taxon>
        <taxon>Coelurosauria</taxon>
        <taxon>Aves</taxon>
        <taxon>Neognathae</taxon>
        <taxon>Neoaves</taxon>
        <taxon>Telluraves</taxon>
        <taxon>Australaves</taxon>
        <taxon>Cariamiformes</taxon>
        <taxon>Cariamidae</taxon>
        <taxon>Cariama</taxon>
    </lineage>
</organism>
<sequence>GIQGSAMVMCRKFSSEKLACSRLFHISLVRQHPLKTSFQVGYQTCCQKCFQLERSAATCSK</sequence>
<dbReference type="Proteomes" id="UP000054116">
    <property type="component" value="Unassembled WGS sequence"/>
</dbReference>
<proteinExistence type="predicted"/>
<evidence type="ECO:0000313" key="2">
    <source>
        <dbReference type="Proteomes" id="UP000054116"/>
    </source>
</evidence>
<gene>
    <name evidence="1" type="ORF">N322_03851</name>
</gene>
<name>A0A091LZE6_CARIC</name>
<keyword evidence="2" id="KW-1185">Reference proteome</keyword>
<reference evidence="1 2" key="1">
    <citation type="submission" date="2014-04" db="EMBL/GenBank/DDBJ databases">
        <title>Genome evolution of avian class.</title>
        <authorList>
            <person name="Zhang G."/>
            <person name="Li C."/>
        </authorList>
    </citation>
    <scope>NUCLEOTIDE SEQUENCE [LARGE SCALE GENOMIC DNA]</scope>
    <source>
        <strain evidence="1">BGI_N322</strain>
    </source>
</reference>
<dbReference type="EMBL" id="KK516538">
    <property type="protein sequence ID" value="KFP64938.1"/>
    <property type="molecule type" value="Genomic_DNA"/>
</dbReference>
<feature type="non-terminal residue" evidence="1">
    <location>
        <position position="1"/>
    </location>
</feature>
<protein>
    <submittedName>
        <fullName evidence="1">Uncharacterized protein</fullName>
    </submittedName>
</protein>
<dbReference type="AlphaFoldDB" id="A0A091LZE6"/>
<evidence type="ECO:0000313" key="1">
    <source>
        <dbReference type="EMBL" id="KFP64938.1"/>
    </source>
</evidence>
<feature type="non-terminal residue" evidence="1">
    <location>
        <position position="61"/>
    </location>
</feature>